<dbReference type="PROSITE" id="PS51173">
    <property type="entry name" value="CBM2"/>
    <property type="match status" value="1"/>
</dbReference>
<evidence type="ECO:0000259" key="8">
    <source>
        <dbReference type="PROSITE" id="PS51173"/>
    </source>
</evidence>
<keyword evidence="10" id="KW-1185">Reference proteome</keyword>
<evidence type="ECO:0000313" key="10">
    <source>
        <dbReference type="Proteomes" id="UP000199391"/>
    </source>
</evidence>
<dbReference type="STRING" id="1035707.SAMN05216552_101575"/>
<keyword evidence="4" id="KW-0326">Glycosidase</keyword>
<reference evidence="10" key="1">
    <citation type="submission" date="2016-10" db="EMBL/GenBank/DDBJ databases">
        <authorList>
            <person name="Varghese N."/>
            <person name="Submissions S."/>
        </authorList>
    </citation>
    <scope>NUCLEOTIDE SEQUENCE [LARGE SCALE GENOMIC DNA]</scope>
    <source>
        <strain evidence="10">CGMCC 1.11014</strain>
    </source>
</reference>
<dbReference type="InterPro" id="IPR018366">
    <property type="entry name" value="CBM2_CS"/>
</dbReference>
<feature type="domain" description="CBM2" evidence="8">
    <location>
        <begin position="727"/>
        <end position="831"/>
    </location>
</feature>
<dbReference type="InterPro" id="IPR001919">
    <property type="entry name" value="CBD2"/>
</dbReference>
<dbReference type="InterPro" id="IPR012291">
    <property type="entry name" value="CBM2_carb-bd_dom_sf"/>
</dbReference>
<keyword evidence="3" id="KW-0119">Carbohydrate metabolism</keyword>
<proteinExistence type="inferred from homology"/>
<evidence type="ECO:0000256" key="5">
    <source>
        <dbReference type="ARBA" id="ARBA00023326"/>
    </source>
</evidence>
<dbReference type="GO" id="GO:0000272">
    <property type="term" value="P:polysaccharide catabolic process"/>
    <property type="evidence" value="ECO:0007669"/>
    <property type="project" value="UniProtKB-KW"/>
</dbReference>
<dbReference type="EMBL" id="FPBO01000015">
    <property type="protein sequence ID" value="SFU93580.1"/>
    <property type="molecule type" value="Genomic_DNA"/>
</dbReference>
<feature type="chain" id="PRO_5011671305" evidence="7">
    <location>
        <begin position="22"/>
        <end position="831"/>
    </location>
</feature>
<dbReference type="Gene3D" id="2.130.10.10">
    <property type="entry name" value="YVTN repeat-like/Quinoprotein amine dehydrogenase"/>
    <property type="match status" value="2"/>
</dbReference>
<dbReference type="SUPFAM" id="SSF110296">
    <property type="entry name" value="Oligoxyloglucan reducing end-specific cellobiohydrolase"/>
    <property type="match status" value="2"/>
</dbReference>
<dbReference type="Proteomes" id="UP000199391">
    <property type="component" value="Unassembled WGS sequence"/>
</dbReference>
<evidence type="ECO:0000256" key="6">
    <source>
        <dbReference type="ARBA" id="ARBA00037986"/>
    </source>
</evidence>
<dbReference type="InterPro" id="IPR008965">
    <property type="entry name" value="CBM2/CBM3_carb-bd_dom_sf"/>
</dbReference>
<dbReference type="PANTHER" id="PTHR43739">
    <property type="entry name" value="XYLOGLUCANASE (EUROFUNG)"/>
    <property type="match status" value="1"/>
</dbReference>
<sequence length="831" mass="86338">MTLKPMCALLAAALLMSTAQAETYKWDAVAMGGGGFVSGVIPSKSERGVVYARTDVGGAYRWDQNRARWVALTDWLPEGRDGLMGVESLAVDPNNAANVYLMTGTSYFNNGKSAILRSSDYGQTFDLVDITSQFKVHGNGMGRQNGEKLQVDPGASNVLYAGTRRDGLFKSADSGATWSRVASLPVTSTPNDNGISLVLLDPTSVDGGPAQRIFVGVSRLDSVGPNLYFSYDGGETFEPVEGGPTGLMPQRAVMSPEGKLYITYANGAGPHPTTLEAMNAGQVWEYDAAGGNWTNITPAGMSGPFGGISIDPADPLHLVASTTNVWYPQGGNYGDRIFTSRDAGRTWVDVIGRGFAIDPKGANWINGESIHWAGSVEFDPFDSKSAWVVSGNGLFRTTNIDAPTTTWGFDVAGIEESVPFAAISVPNGPLVSVIGDFDGFTQASPAQYGARHNLHMGTTTGLAASADGSVLARVGNAIQYSTNSGASWTKAAVINGNFGKVALSADGQILLHTPSGSTTTYRSANFGASWTTVTGLSVRDAQPVADAVNPLRFYAYDNANGRMLVSNDGGVSFSAQGALTAGGSKLIAATPGVEGDVWACLSGGGLAHTTDSGATFGKIGNVTACGAVGLGKAAPGANYPTLYMWGTVGGVRGMLRSIDKGVTWVRINDDAHQYGGPGNSQFVTGDMNTYGTVYMSSVGRGMVYGSTAGNDGDVTVSTVNSSVVTAPAQPANKCEYVITASWQGGHIADIRITNNRSTTVNGWSVSWTYSENSTISGWWNGGISGTSPTFTATATESWNTNIAPGATVSVGMVVGNYNAATVPAVTGAACN</sequence>
<comment type="similarity">
    <text evidence="6">Belongs to the glycosyl hydrolase 74 family.</text>
</comment>
<organism evidence="9 10">
    <name type="scientific">Pseudoduganella namucuonensis</name>
    <dbReference type="NCBI Taxonomy" id="1035707"/>
    <lineage>
        <taxon>Bacteria</taxon>
        <taxon>Pseudomonadati</taxon>
        <taxon>Pseudomonadota</taxon>
        <taxon>Betaproteobacteria</taxon>
        <taxon>Burkholderiales</taxon>
        <taxon>Oxalobacteraceae</taxon>
        <taxon>Telluria group</taxon>
        <taxon>Pseudoduganella</taxon>
    </lineage>
</organism>
<evidence type="ECO:0000256" key="7">
    <source>
        <dbReference type="SAM" id="SignalP"/>
    </source>
</evidence>
<evidence type="ECO:0000256" key="1">
    <source>
        <dbReference type="ARBA" id="ARBA00022729"/>
    </source>
</evidence>
<dbReference type="GO" id="GO:0030247">
    <property type="term" value="F:polysaccharide binding"/>
    <property type="evidence" value="ECO:0007669"/>
    <property type="project" value="UniProtKB-UniRule"/>
</dbReference>
<dbReference type="GO" id="GO:0010411">
    <property type="term" value="P:xyloglucan metabolic process"/>
    <property type="evidence" value="ECO:0007669"/>
    <property type="project" value="TreeGrafter"/>
</dbReference>
<dbReference type="SUPFAM" id="SSF49384">
    <property type="entry name" value="Carbohydrate-binding domain"/>
    <property type="match status" value="1"/>
</dbReference>
<dbReference type="OrthoDB" id="9757947at2"/>
<dbReference type="InterPro" id="IPR052025">
    <property type="entry name" value="Xyloglucanase_GH74"/>
</dbReference>
<name>A0A1I7K860_9BURK</name>
<evidence type="ECO:0000256" key="4">
    <source>
        <dbReference type="ARBA" id="ARBA00023295"/>
    </source>
</evidence>
<dbReference type="PANTHER" id="PTHR43739:SF2">
    <property type="entry name" value="OLIGOXYLOGLUCAN-REDUCING END-SPECIFIC XYLOGLUCANASE-RELATED"/>
    <property type="match status" value="1"/>
</dbReference>
<dbReference type="GO" id="GO:0004553">
    <property type="term" value="F:hydrolase activity, hydrolyzing O-glycosyl compounds"/>
    <property type="evidence" value="ECO:0007669"/>
    <property type="project" value="InterPro"/>
</dbReference>
<protein>
    <submittedName>
        <fullName evidence="9">Cellulose binding domain-containing protein</fullName>
    </submittedName>
</protein>
<dbReference type="RefSeq" id="WP_143133194.1">
    <property type="nucleotide sequence ID" value="NZ_FPBO01000015.1"/>
</dbReference>
<dbReference type="InterPro" id="IPR015943">
    <property type="entry name" value="WD40/YVTN_repeat-like_dom_sf"/>
</dbReference>
<feature type="signal peptide" evidence="7">
    <location>
        <begin position="1"/>
        <end position="21"/>
    </location>
</feature>
<keyword evidence="1 7" id="KW-0732">Signal</keyword>
<dbReference type="Pfam" id="PF00553">
    <property type="entry name" value="CBM_2"/>
    <property type="match status" value="1"/>
</dbReference>
<dbReference type="CDD" id="cd15482">
    <property type="entry name" value="Sialidase_non-viral"/>
    <property type="match status" value="1"/>
</dbReference>
<keyword evidence="5" id="KW-0624">Polysaccharide degradation</keyword>
<keyword evidence="2" id="KW-0378">Hydrolase</keyword>
<dbReference type="SMART" id="SM00637">
    <property type="entry name" value="CBD_II"/>
    <property type="match status" value="1"/>
</dbReference>
<dbReference type="PROSITE" id="PS00561">
    <property type="entry name" value="CBM2_A"/>
    <property type="match status" value="1"/>
</dbReference>
<accession>A0A1I7K860</accession>
<gene>
    <name evidence="9" type="ORF">SAMN05216552_101575</name>
</gene>
<evidence type="ECO:0000313" key="9">
    <source>
        <dbReference type="EMBL" id="SFU93580.1"/>
    </source>
</evidence>
<dbReference type="AlphaFoldDB" id="A0A1I7K860"/>
<evidence type="ECO:0000256" key="2">
    <source>
        <dbReference type="ARBA" id="ARBA00022801"/>
    </source>
</evidence>
<dbReference type="Gene3D" id="2.60.40.290">
    <property type="match status" value="1"/>
</dbReference>
<evidence type="ECO:0000256" key="3">
    <source>
        <dbReference type="ARBA" id="ARBA00023277"/>
    </source>
</evidence>